<keyword evidence="9" id="KW-1185">Reference proteome</keyword>
<dbReference type="RefSeq" id="WP_008451141.1">
    <property type="nucleotide sequence ID" value="NZ_WHUF01000002.1"/>
</dbReference>
<dbReference type="PANTHER" id="PTHR37485:SF1">
    <property type="entry name" value="CELL DIVISION PROTEIN FTSB"/>
    <property type="match status" value="1"/>
</dbReference>
<dbReference type="PANTHER" id="PTHR37485">
    <property type="entry name" value="CELL DIVISION PROTEIN FTSB"/>
    <property type="match status" value="1"/>
</dbReference>
<dbReference type="InterPro" id="IPR023081">
    <property type="entry name" value="Cell_div_FtsB"/>
</dbReference>
<reference evidence="8 9" key="1">
    <citation type="submission" date="2019-10" db="EMBL/GenBank/DDBJ databases">
        <title>Two novel species isolated from a subtropical stream in China.</title>
        <authorList>
            <person name="Lu H."/>
        </authorList>
    </citation>
    <scope>NUCLEOTIDE SEQUENCE [LARGE SCALE GENOMIC DNA]</scope>
    <source>
        <strain evidence="8 9">FT103W</strain>
    </source>
</reference>
<dbReference type="GO" id="GO:0005886">
    <property type="term" value="C:plasma membrane"/>
    <property type="evidence" value="ECO:0007669"/>
    <property type="project" value="UniProtKB-SubCell"/>
</dbReference>
<keyword evidence="7" id="KW-0997">Cell inner membrane</keyword>
<dbReference type="Proteomes" id="UP000444318">
    <property type="component" value="Unassembled WGS sequence"/>
</dbReference>
<comment type="subunit">
    <text evidence="7">Part of a complex composed of FtsB, FtsL and FtsQ.</text>
</comment>
<dbReference type="EMBL" id="WHUF01000002">
    <property type="protein sequence ID" value="MQA18985.1"/>
    <property type="molecule type" value="Genomic_DNA"/>
</dbReference>
<evidence type="ECO:0000313" key="9">
    <source>
        <dbReference type="Proteomes" id="UP000444318"/>
    </source>
</evidence>
<evidence type="ECO:0000256" key="1">
    <source>
        <dbReference type="ARBA" id="ARBA00022475"/>
    </source>
</evidence>
<evidence type="ECO:0000256" key="4">
    <source>
        <dbReference type="ARBA" id="ARBA00022989"/>
    </source>
</evidence>
<dbReference type="NCBIfam" id="NF002058">
    <property type="entry name" value="PRK00888.1"/>
    <property type="match status" value="1"/>
</dbReference>
<keyword evidence="3 7" id="KW-0812">Transmembrane</keyword>
<feature type="topological domain" description="Cytoplasmic" evidence="7">
    <location>
        <begin position="1"/>
        <end position="3"/>
    </location>
</feature>
<evidence type="ECO:0000256" key="2">
    <source>
        <dbReference type="ARBA" id="ARBA00022618"/>
    </source>
</evidence>
<evidence type="ECO:0000256" key="7">
    <source>
        <dbReference type="HAMAP-Rule" id="MF_00599"/>
    </source>
</evidence>
<sequence length="106" mass="11736">MRLITLALAALLLLIQYPLWLGKGGWLRVKDFEAQVDTAHKKNAELIARNAKLDSEVRDLKDGTGAVEERARYELSMIKQNEIFIQIVGKGQAAALPPLAPKPSDN</sequence>
<keyword evidence="1 7" id="KW-1003">Cell membrane</keyword>
<comment type="caution">
    <text evidence="8">The sequence shown here is derived from an EMBL/GenBank/DDBJ whole genome shotgun (WGS) entry which is preliminary data.</text>
</comment>
<dbReference type="InterPro" id="IPR007060">
    <property type="entry name" value="FtsL/DivIC"/>
</dbReference>
<comment type="function">
    <text evidence="7">Essential cell division protein. May link together the upstream cell division proteins, which are predominantly cytoplasmic, with the downstream cell division proteins, which are predominantly periplasmic.</text>
</comment>
<accession>A0A843S3Z0</accession>
<keyword evidence="6 7" id="KW-0131">Cell cycle</keyword>
<keyword evidence="4 7" id="KW-1133">Transmembrane helix</keyword>
<keyword evidence="5 7" id="KW-0472">Membrane</keyword>
<comment type="similarity">
    <text evidence="7">Belongs to the FtsB family.</text>
</comment>
<keyword evidence="2 7" id="KW-0132">Cell division</keyword>
<comment type="subcellular location">
    <subcellularLocation>
        <location evidence="7">Cell inner membrane</location>
        <topology evidence="7">Single-pass type II membrane protein</topology>
    </subcellularLocation>
    <text evidence="7">Localizes to the division septum.</text>
</comment>
<dbReference type="GO" id="GO:0032153">
    <property type="term" value="C:cell division site"/>
    <property type="evidence" value="ECO:0007669"/>
    <property type="project" value="UniProtKB-UniRule"/>
</dbReference>
<dbReference type="HAMAP" id="MF_00599">
    <property type="entry name" value="FtsB"/>
    <property type="match status" value="1"/>
</dbReference>
<dbReference type="Pfam" id="PF04977">
    <property type="entry name" value="DivIC"/>
    <property type="match status" value="1"/>
</dbReference>
<name>A0A843S3Z0_9BURK</name>
<dbReference type="AlphaFoldDB" id="A0A843S3Z0"/>
<dbReference type="GO" id="GO:0030428">
    <property type="term" value="C:cell septum"/>
    <property type="evidence" value="ECO:0007669"/>
    <property type="project" value="TreeGrafter"/>
</dbReference>
<proteinExistence type="inferred from homology"/>
<gene>
    <name evidence="7 8" type="primary">ftsB</name>
    <name evidence="8" type="ORF">GEV01_05590</name>
</gene>
<dbReference type="GO" id="GO:0043093">
    <property type="term" value="P:FtsZ-dependent cytokinesis"/>
    <property type="evidence" value="ECO:0007669"/>
    <property type="project" value="UniProtKB-UniRule"/>
</dbReference>
<evidence type="ECO:0000256" key="5">
    <source>
        <dbReference type="ARBA" id="ARBA00023136"/>
    </source>
</evidence>
<evidence type="ECO:0000313" key="8">
    <source>
        <dbReference type="EMBL" id="MQA18985.1"/>
    </source>
</evidence>
<evidence type="ECO:0000256" key="3">
    <source>
        <dbReference type="ARBA" id="ARBA00022692"/>
    </source>
</evidence>
<feature type="topological domain" description="Periplasmic" evidence="7">
    <location>
        <begin position="22"/>
        <end position="106"/>
    </location>
</feature>
<organism evidence="8 9">
    <name type="scientific">Rugamonas rivuli</name>
    <dbReference type="NCBI Taxonomy" id="2743358"/>
    <lineage>
        <taxon>Bacteria</taxon>
        <taxon>Pseudomonadati</taxon>
        <taxon>Pseudomonadota</taxon>
        <taxon>Betaproteobacteria</taxon>
        <taxon>Burkholderiales</taxon>
        <taxon>Oxalobacteraceae</taxon>
        <taxon>Telluria group</taxon>
        <taxon>Rugamonas</taxon>
    </lineage>
</organism>
<evidence type="ECO:0000256" key="6">
    <source>
        <dbReference type="ARBA" id="ARBA00023306"/>
    </source>
</evidence>
<protein>
    <recommendedName>
        <fullName evidence="7">Cell division protein FtsB</fullName>
    </recommendedName>
</protein>